<evidence type="ECO:0000313" key="3">
    <source>
        <dbReference type="Proteomes" id="UP000694388"/>
    </source>
</evidence>
<evidence type="ECO:0000256" key="1">
    <source>
        <dbReference type="PROSITE-ProRule" id="PRU00023"/>
    </source>
</evidence>
<feature type="repeat" description="ANK" evidence="1">
    <location>
        <begin position="34"/>
        <end position="63"/>
    </location>
</feature>
<protein>
    <submittedName>
        <fullName evidence="2">Uncharacterized protein</fullName>
    </submittedName>
</protein>
<dbReference type="SUPFAM" id="SSF48403">
    <property type="entry name" value="Ankyrin repeat"/>
    <property type="match status" value="1"/>
</dbReference>
<dbReference type="PROSITE" id="PS50088">
    <property type="entry name" value="ANK_REPEAT"/>
    <property type="match status" value="1"/>
</dbReference>
<sequence>MKRSAIDLLLNASVVGNRNVCSVECVRDPSCCLTPAHDAAREGFANNLRLLAQAGAQLNTRDKLDRTPHELLCCKFTQYLSHARTHLLPLCGERDNKPKEKQ</sequence>
<keyword evidence="1" id="KW-0040">ANK repeat</keyword>
<reference evidence="2" key="2">
    <citation type="submission" date="2025-09" db="UniProtKB">
        <authorList>
            <consortium name="Ensembl"/>
        </authorList>
    </citation>
    <scope>IDENTIFICATION</scope>
</reference>
<dbReference type="Gene3D" id="1.25.40.20">
    <property type="entry name" value="Ankyrin repeat-containing domain"/>
    <property type="match status" value="1"/>
</dbReference>
<reference evidence="2" key="1">
    <citation type="submission" date="2025-08" db="UniProtKB">
        <authorList>
            <consortium name="Ensembl"/>
        </authorList>
    </citation>
    <scope>IDENTIFICATION</scope>
</reference>
<dbReference type="Ensembl" id="ENSEBUT00000020526.1">
    <property type="protein sequence ID" value="ENSEBUP00000019950.1"/>
    <property type="gene ID" value="ENSEBUG00000012394.1"/>
</dbReference>
<evidence type="ECO:0000313" key="2">
    <source>
        <dbReference type="Ensembl" id="ENSEBUP00000019950.1"/>
    </source>
</evidence>
<accession>A0A8C4WYN8</accession>
<dbReference type="Proteomes" id="UP000694388">
    <property type="component" value="Unplaced"/>
</dbReference>
<dbReference type="InterPro" id="IPR002110">
    <property type="entry name" value="Ankyrin_rpt"/>
</dbReference>
<dbReference type="AlphaFoldDB" id="A0A8C4WYN8"/>
<organism evidence="2 3">
    <name type="scientific">Eptatretus burgeri</name>
    <name type="common">Inshore hagfish</name>
    <dbReference type="NCBI Taxonomy" id="7764"/>
    <lineage>
        <taxon>Eukaryota</taxon>
        <taxon>Metazoa</taxon>
        <taxon>Chordata</taxon>
        <taxon>Craniata</taxon>
        <taxon>Vertebrata</taxon>
        <taxon>Cyclostomata</taxon>
        <taxon>Myxini</taxon>
        <taxon>Myxiniformes</taxon>
        <taxon>Myxinidae</taxon>
        <taxon>Eptatretinae</taxon>
        <taxon>Eptatretus</taxon>
    </lineage>
</organism>
<dbReference type="InterPro" id="IPR036770">
    <property type="entry name" value="Ankyrin_rpt-contain_sf"/>
</dbReference>
<dbReference type="GeneTree" id="ENSGT01120000277501"/>
<keyword evidence="3" id="KW-1185">Reference proteome</keyword>
<proteinExistence type="predicted"/>
<name>A0A8C4WYN8_EPTBU</name>